<name>A0A1W6SPG9_9PROT</name>
<dbReference type="SUPFAM" id="SSF53474">
    <property type="entry name" value="alpha/beta-Hydrolases"/>
    <property type="match status" value="1"/>
</dbReference>
<accession>A0A1W6SPG9</accession>
<evidence type="ECO:0000313" key="2">
    <source>
        <dbReference type="EMBL" id="ARO87714.1"/>
    </source>
</evidence>
<reference evidence="2 3" key="1">
    <citation type="journal article" date="2015" name="Int. J. Syst. Evol. Microbiol.">
        <title>Nitrosospira lacus sp. nov., a psychrotolerant, ammonia-oxidizing bacterium from sandy lake sediment.</title>
        <authorList>
            <person name="Urakawa H."/>
            <person name="Garcia J.C."/>
            <person name="Nielsen J.L."/>
            <person name="Le V.Q."/>
            <person name="Kozlowski J.A."/>
            <person name="Stein L.Y."/>
            <person name="Lim C.K."/>
            <person name="Pommerening-Roser A."/>
            <person name="Martens-Habbena W."/>
            <person name="Stahl D.A."/>
            <person name="Klotz M.G."/>
        </authorList>
    </citation>
    <scope>NUCLEOTIDE SEQUENCE [LARGE SCALE GENOMIC DNA]</scope>
    <source>
        <strain evidence="2 3">APG3</strain>
    </source>
</reference>
<dbReference type="eggNOG" id="COG1075">
    <property type="taxonomic scope" value="Bacteria"/>
</dbReference>
<dbReference type="OrthoDB" id="489469at2"/>
<dbReference type="PANTHER" id="PTHR37946">
    <property type="entry name" value="SLL1969 PROTEIN"/>
    <property type="match status" value="1"/>
</dbReference>
<protein>
    <recommendedName>
        <fullName evidence="1">AB hydrolase-1 domain-containing protein</fullName>
    </recommendedName>
</protein>
<gene>
    <name evidence="2" type="ORF">EBAPG3_007975</name>
</gene>
<keyword evidence="3" id="KW-1185">Reference proteome</keyword>
<dbReference type="AlphaFoldDB" id="A0A1W6SPG9"/>
<dbReference type="PANTHER" id="PTHR37946:SF1">
    <property type="entry name" value="SLL1969 PROTEIN"/>
    <property type="match status" value="1"/>
</dbReference>
<dbReference type="Proteomes" id="UP000012179">
    <property type="component" value="Chromosome"/>
</dbReference>
<dbReference type="Gene3D" id="3.40.50.1820">
    <property type="entry name" value="alpha/beta hydrolase"/>
    <property type="match status" value="1"/>
</dbReference>
<evidence type="ECO:0000313" key="3">
    <source>
        <dbReference type="Proteomes" id="UP000012179"/>
    </source>
</evidence>
<dbReference type="KEGG" id="nlc:EBAPG3_007975"/>
<dbReference type="RefSeq" id="WP_004176392.1">
    <property type="nucleotide sequence ID" value="NZ_CP021106.3"/>
</dbReference>
<proteinExistence type="predicted"/>
<organism evidence="2 3">
    <name type="scientific">Nitrosospira lacus</name>
    <dbReference type="NCBI Taxonomy" id="1288494"/>
    <lineage>
        <taxon>Bacteria</taxon>
        <taxon>Pseudomonadati</taxon>
        <taxon>Pseudomonadota</taxon>
        <taxon>Betaproteobacteria</taxon>
        <taxon>Nitrosomonadales</taxon>
        <taxon>Nitrosomonadaceae</taxon>
        <taxon>Nitrosospira</taxon>
    </lineage>
</organism>
<dbReference type="InterPro" id="IPR000073">
    <property type="entry name" value="AB_hydrolase_1"/>
</dbReference>
<sequence length="221" mass="24021">MPGAAADQDTVVLVHGLWMRGWVMRLMGIRLRRCGFHPVFFSYPSMRNSLSQNALLLSNFVADIAAPRIHLIGHSLGGLLALQMLAEYPQPRVGRVILAGSPYGGSCVAARLARIAPGRYILGHSMPQWLSQKFPGWNGQYELGVIAGRKSIGGGRLISRLPHPNDGVVAVEETRMPGTSDEIVLDVSHSGMLLSAALIRQACSFLRSGHFLPDPPLNRQP</sequence>
<dbReference type="EMBL" id="CP021106">
    <property type="protein sequence ID" value="ARO87714.1"/>
    <property type="molecule type" value="Genomic_DNA"/>
</dbReference>
<feature type="domain" description="AB hydrolase-1" evidence="1">
    <location>
        <begin position="11"/>
        <end position="135"/>
    </location>
</feature>
<dbReference type="InterPro" id="IPR029058">
    <property type="entry name" value="AB_hydrolase_fold"/>
</dbReference>
<dbReference type="Pfam" id="PF12697">
    <property type="entry name" value="Abhydrolase_6"/>
    <property type="match status" value="1"/>
</dbReference>
<evidence type="ECO:0000259" key="1">
    <source>
        <dbReference type="Pfam" id="PF12697"/>
    </source>
</evidence>